<evidence type="ECO:0000313" key="3">
    <source>
        <dbReference type="Proteomes" id="UP000249739"/>
    </source>
</evidence>
<feature type="transmembrane region" description="Helical" evidence="1">
    <location>
        <begin position="20"/>
        <end position="41"/>
    </location>
</feature>
<evidence type="ECO:0000256" key="1">
    <source>
        <dbReference type="SAM" id="Phobius"/>
    </source>
</evidence>
<name>A0A2W5HDC1_9BACT</name>
<sequence>MAKSTGPTNPKEFLIKSKFYKAVSLVFVVLGLVVFMILYVANVEGRLMEALKNPFTIGMFIIPFLPAAVLSIMADRNEKKYNKLTQGK</sequence>
<reference evidence="2 3" key="1">
    <citation type="submission" date="2017-08" db="EMBL/GenBank/DDBJ databases">
        <title>Infants hospitalized years apart are colonized by the same room-sourced microbial strains.</title>
        <authorList>
            <person name="Brooks B."/>
            <person name="Olm M.R."/>
            <person name="Firek B.A."/>
            <person name="Baker R."/>
            <person name="Thomas B.C."/>
            <person name="Morowitz M.J."/>
            <person name="Banfield J.F."/>
        </authorList>
    </citation>
    <scope>NUCLEOTIDE SEQUENCE [LARGE SCALE GENOMIC DNA]</scope>
    <source>
        <strain evidence="2">S2_006_000_R2_64</strain>
    </source>
</reference>
<keyword evidence="1" id="KW-1133">Transmembrane helix</keyword>
<keyword evidence="1" id="KW-0472">Membrane</keyword>
<comment type="caution">
    <text evidence="2">The sequence shown here is derived from an EMBL/GenBank/DDBJ whole genome shotgun (WGS) entry which is preliminary data.</text>
</comment>
<dbReference type="Proteomes" id="UP000249739">
    <property type="component" value="Unassembled WGS sequence"/>
</dbReference>
<gene>
    <name evidence="2" type="ORF">DI586_04860</name>
</gene>
<accession>A0A2W5HDC1</accession>
<organism evidence="2 3">
    <name type="scientific">Micavibrio aeruginosavorus</name>
    <dbReference type="NCBI Taxonomy" id="349221"/>
    <lineage>
        <taxon>Bacteria</taxon>
        <taxon>Pseudomonadati</taxon>
        <taxon>Bdellovibrionota</taxon>
        <taxon>Bdellovibrionia</taxon>
        <taxon>Bdellovibrionales</taxon>
        <taxon>Pseudobdellovibrionaceae</taxon>
        <taxon>Micavibrio</taxon>
    </lineage>
</organism>
<feature type="transmembrane region" description="Helical" evidence="1">
    <location>
        <begin position="53"/>
        <end position="74"/>
    </location>
</feature>
<protein>
    <submittedName>
        <fullName evidence="2">Uncharacterized protein</fullName>
    </submittedName>
</protein>
<dbReference type="EMBL" id="QFOT01000038">
    <property type="protein sequence ID" value="PZP56086.1"/>
    <property type="molecule type" value="Genomic_DNA"/>
</dbReference>
<evidence type="ECO:0000313" key="2">
    <source>
        <dbReference type="EMBL" id="PZP56086.1"/>
    </source>
</evidence>
<proteinExistence type="predicted"/>
<keyword evidence="1" id="KW-0812">Transmembrane</keyword>
<dbReference type="AlphaFoldDB" id="A0A2W5HDC1"/>